<dbReference type="GO" id="GO:0015648">
    <property type="term" value="F:lipid-linked peptidoglycan transporter activity"/>
    <property type="evidence" value="ECO:0007669"/>
    <property type="project" value="TreeGrafter"/>
</dbReference>
<evidence type="ECO:0000256" key="9">
    <source>
        <dbReference type="ARBA" id="ARBA00023136"/>
    </source>
</evidence>
<dbReference type="InterPro" id="IPR018365">
    <property type="entry name" value="Cell_cycle_FtsW-rel_CS"/>
</dbReference>
<comment type="caution">
    <text evidence="12">The sequence shown here is derived from an EMBL/GenBank/DDBJ whole genome shotgun (WGS) entry which is preliminary data.</text>
</comment>
<dbReference type="EMBL" id="LCNN01000014">
    <property type="protein sequence ID" value="KKU57338.1"/>
    <property type="molecule type" value="Genomic_DNA"/>
</dbReference>
<dbReference type="NCBIfam" id="TIGR02210">
    <property type="entry name" value="rodA_shape"/>
    <property type="match status" value="1"/>
</dbReference>
<organism evidence="12 13">
    <name type="scientific">candidate division WWE3 bacterium GW2011_GWB1_47_11</name>
    <dbReference type="NCBI Taxonomy" id="1619117"/>
    <lineage>
        <taxon>Bacteria</taxon>
        <taxon>Katanobacteria</taxon>
    </lineage>
</organism>
<feature type="transmembrane region" description="Helical" evidence="11">
    <location>
        <begin position="299"/>
        <end position="322"/>
    </location>
</feature>
<feature type="transmembrane region" description="Helical" evidence="11">
    <location>
        <begin position="265"/>
        <end position="287"/>
    </location>
</feature>
<dbReference type="Proteomes" id="UP000034684">
    <property type="component" value="Unassembled WGS sequence"/>
</dbReference>
<keyword evidence="5 11" id="KW-0812">Transmembrane</keyword>
<keyword evidence="2" id="KW-1003">Cell membrane</keyword>
<feature type="transmembrane region" description="Helical" evidence="11">
    <location>
        <begin position="12"/>
        <end position="29"/>
    </location>
</feature>
<dbReference type="GO" id="GO:0008360">
    <property type="term" value="P:regulation of cell shape"/>
    <property type="evidence" value="ECO:0007669"/>
    <property type="project" value="UniProtKB-KW"/>
</dbReference>
<evidence type="ECO:0000256" key="4">
    <source>
        <dbReference type="ARBA" id="ARBA00022679"/>
    </source>
</evidence>
<keyword evidence="3" id="KW-0328">Glycosyltransferase</keyword>
<dbReference type="PATRIC" id="fig|1619117.3.peg.337"/>
<evidence type="ECO:0000313" key="13">
    <source>
        <dbReference type="Proteomes" id="UP000034684"/>
    </source>
</evidence>
<feature type="transmembrane region" description="Helical" evidence="11">
    <location>
        <begin position="76"/>
        <end position="92"/>
    </location>
</feature>
<keyword evidence="7" id="KW-0573">Peptidoglycan synthesis</keyword>
<evidence type="ECO:0000256" key="11">
    <source>
        <dbReference type="SAM" id="Phobius"/>
    </source>
</evidence>
<evidence type="ECO:0000313" key="12">
    <source>
        <dbReference type="EMBL" id="KKU57338.1"/>
    </source>
</evidence>
<dbReference type="InterPro" id="IPR001182">
    <property type="entry name" value="FtsW/RodA"/>
</dbReference>
<evidence type="ECO:0000256" key="1">
    <source>
        <dbReference type="ARBA" id="ARBA00004141"/>
    </source>
</evidence>
<evidence type="ECO:0000256" key="2">
    <source>
        <dbReference type="ARBA" id="ARBA00022475"/>
    </source>
</evidence>
<accession>A0A0G1TT50</accession>
<keyword evidence="9 11" id="KW-0472">Membrane</keyword>
<gene>
    <name evidence="12" type="ORF">UX79_C0014G0011</name>
</gene>
<dbReference type="Pfam" id="PF01098">
    <property type="entry name" value="FTSW_RODA_SPOVE"/>
    <property type="match status" value="1"/>
</dbReference>
<evidence type="ECO:0000256" key="6">
    <source>
        <dbReference type="ARBA" id="ARBA00022960"/>
    </source>
</evidence>
<evidence type="ECO:0000256" key="10">
    <source>
        <dbReference type="ARBA" id="ARBA00023316"/>
    </source>
</evidence>
<feature type="transmembrane region" description="Helical" evidence="11">
    <location>
        <begin position="122"/>
        <end position="139"/>
    </location>
</feature>
<sequence>STSSDRVTNQLLFFSFGLALYILAALIDYEFYKHYWFVAYGVVVALLALTYLAGHVVGGAARWLNLSLFTIQPSEFAKVAVVIFTASLISTLKRRSLNPTFLVRLTALFLPVLFLVVVQPDLGTAIILLLIFVGILFYAGVNKIYFVLAFVVLGLFSSPIWANLHDYQKERIIVFLNPTLDVAGSGYNVIQSTIAIGSGGLLGRGFGHGTQTHLQFLPVYWTDFIFAAFAEEWGLVGVVCILVFYAALLVSVLRISFKVESSFGSLLCAGVFILFFSQFGINVGMNLGILPVTGIPLPLVSYGGSSLVTSLFLLGLVQSVWIHRRGR</sequence>
<dbReference type="GO" id="GO:0005886">
    <property type="term" value="C:plasma membrane"/>
    <property type="evidence" value="ECO:0007669"/>
    <property type="project" value="TreeGrafter"/>
</dbReference>
<reference evidence="12 13" key="1">
    <citation type="journal article" date="2015" name="Nature">
        <title>rRNA introns, odd ribosomes, and small enigmatic genomes across a large radiation of phyla.</title>
        <authorList>
            <person name="Brown C.T."/>
            <person name="Hug L.A."/>
            <person name="Thomas B.C."/>
            <person name="Sharon I."/>
            <person name="Castelle C.J."/>
            <person name="Singh A."/>
            <person name="Wilkins M.J."/>
            <person name="Williams K.H."/>
            <person name="Banfield J.F."/>
        </authorList>
    </citation>
    <scope>NUCLEOTIDE SEQUENCE [LARGE SCALE GENOMIC DNA]</scope>
</reference>
<evidence type="ECO:0000256" key="3">
    <source>
        <dbReference type="ARBA" id="ARBA00022676"/>
    </source>
</evidence>
<dbReference type="GO" id="GO:0009252">
    <property type="term" value="P:peptidoglycan biosynthetic process"/>
    <property type="evidence" value="ECO:0007669"/>
    <property type="project" value="UniProtKB-KW"/>
</dbReference>
<dbReference type="GO" id="GO:0051301">
    <property type="term" value="P:cell division"/>
    <property type="evidence" value="ECO:0007669"/>
    <property type="project" value="InterPro"/>
</dbReference>
<dbReference type="PANTHER" id="PTHR30474:SF1">
    <property type="entry name" value="PEPTIDOGLYCAN GLYCOSYLTRANSFERASE MRDB"/>
    <property type="match status" value="1"/>
</dbReference>
<dbReference type="AlphaFoldDB" id="A0A0G1TT50"/>
<dbReference type="InterPro" id="IPR011923">
    <property type="entry name" value="RodA/MrdB"/>
</dbReference>
<feature type="non-terminal residue" evidence="12">
    <location>
        <position position="1"/>
    </location>
</feature>
<keyword evidence="10" id="KW-0961">Cell wall biogenesis/degradation</keyword>
<evidence type="ECO:0000256" key="7">
    <source>
        <dbReference type="ARBA" id="ARBA00022984"/>
    </source>
</evidence>
<proteinExistence type="predicted"/>
<feature type="transmembrane region" description="Helical" evidence="11">
    <location>
        <begin position="144"/>
        <end position="162"/>
    </location>
</feature>
<dbReference type="GO" id="GO:0071555">
    <property type="term" value="P:cell wall organization"/>
    <property type="evidence" value="ECO:0007669"/>
    <property type="project" value="UniProtKB-KW"/>
</dbReference>
<evidence type="ECO:0000256" key="8">
    <source>
        <dbReference type="ARBA" id="ARBA00022989"/>
    </source>
</evidence>
<keyword evidence="4" id="KW-0808">Transferase</keyword>
<dbReference type="GO" id="GO:0032153">
    <property type="term" value="C:cell division site"/>
    <property type="evidence" value="ECO:0007669"/>
    <property type="project" value="TreeGrafter"/>
</dbReference>
<protein>
    <submittedName>
        <fullName evidence="12">Rod shape-determining protein RodA</fullName>
    </submittedName>
</protein>
<feature type="transmembrane region" description="Helical" evidence="11">
    <location>
        <begin position="36"/>
        <end position="56"/>
    </location>
</feature>
<comment type="subcellular location">
    <subcellularLocation>
        <location evidence="1">Membrane</location>
        <topology evidence="1">Multi-pass membrane protein</topology>
    </subcellularLocation>
</comment>
<keyword evidence="8 11" id="KW-1133">Transmembrane helix</keyword>
<name>A0A0G1TT50_UNCKA</name>
<feature type="transmembrane region" description="Helical" evidence="11">
    <location>
        <begin position="233"/>
        <end position="253"/>
    </location>
</feature>
<dbReference type="PANTHER" id="PTHR30474">
    <property type="entry name" value="CELL CYCLE PROTEIN"/>
    <property type="match status" value="1"/>
</dbReference>
<keyword evidence="6" id="KW-0133">Cell shape</keyword>
<feature type="transmembrane region" description="Helical" evidence="11">
    <location>
        <begin position="99"/>
        <end position="116"/>
    </location>
</feature>
<evidence type="ECO:0000256" key="5">
    <source>
        <dbReference type="ARBA" id="ARBA00022692"/>
    </source>
</evidence>
<dbReference type="PROSITE" id="PS00428">
    <property type="entry name" value="FTSW_RODA_SPOVE"/>
    <property type="match status" value="1"/>
</dbReference>
<dbReference type="GO" id="GO:0016757">
    <property type="term" value="F:glycosyltransferase activity"/>
    <property type="evidence" value="ECO:0007669"/>
    <property type="project" value="UniProtKB-KW"/>
</dbReference>